<dbReference type="PANTHER" id="PTHR42990:SF1">
    <property type="entry name" value="AAA+ ATPASE DOMAIN-CONTAINING PROTEIN"/>
    <property type="match status" value="1"/>
</dbReference>
<accession>A0A5M8NZ48</accession>
<organism evidence="2 3">
    <name type="scientific">Candidatus Ordinivivax streblomastigis</name>
    <dbReference type="NCBI Taxonomy" id="2540710"/>
    <lineage>
        <taxon>Bacteria</taxon>
        <taxon>Pseudomonadati</taxon>
        <taxon>Bacteroidota</taxon>
        <taxon>Bacteroidia</taxon>
        <taxon>Bacteroidales</taxon>
        <taxon>Candidatus Ordinivivax</taxon>
    </lineage>
</organism>
<evidence type="ECO:0000259" key="1">
    <source>
        <dbReference type="Pfam" id="PF13173"/>
    </source>
</evidence>
<comment type="caution">
    <text evidence="2">The sequence shown here is derived from an EMBL/GenBank/DDBJ whole genome shotgun (WGS) entry which is preliminary data.</text>
</comment>
<dbReference type="Pfam" id="PF13173">
    <property type="entry name" value="AAA_14"/>
    <property type="match status" value="1"/>
</dbReference>
<proteinExistence type="predicted"/>
<gene>
    <name evidence="2" type="ORF">EZS26_002414</name>
</gene>
<dbReference type="Proteomes" id="UP000324575">
    <property type="component" value="Unassembled WGS sequence"/>
</dbReference>
<sequence length="400" mass="46797">MEQLFTTFYRHLDNTDERFSRYLIPEIRWNNRLIGILGARGCGKTTLLLQYIKTTYGIRPENVLYASLDNIWFSTHTLYDLANRFYLLGGKILFLDEVHKYANWSIEIKNIYDDFTDMKIVFTGSSILNIFKSSGDLSRRAIYYMLHGMSFREYLIFEGLLDKSFKAFTLNEILTNHVTIAQEMNRKIKPIPAFKDYLKNGYYPYYKEDKESYHERVLQIFNTIIETDLPIVENIDIYSIGKIKKLFYILSSLVPFTPNISKLSAEIDVTRISLMNYLQYLNKAQAIMTLEKAANGMSKLVKPEKIFLQNTNYIYALNAEKADIGTIRETFFLNQLRVKHRVDYVPETDFKVDGTYYFEIGGKSKGEKQISTLPNAFLVLDNIETGFSNRIPLWLFGFLY</sequence>
<protein>
    <recommendedName>
        <fullName evidence="1">AAA domain-containing protein</fullName>
    </recommendedName>
</protein>
<dbReference type="PANTHER" id="PTHR42990">
    <property type="entry name" value="ATPASE"/>
    <property type="match status" value="1"/>
</dbReference>
<evidence type="ECO:0000313" key="2">
    <source>
        <dbReference type="EMBL" id="KAA6301427.1"/>
    </source>
</evidence>
<dbReference type="AlphaFoldDB" id="A0A5M8NZ48"/>
<dbReference type="EMBL" id="SNRX01000019">
    <property type="protein sequence ID" value="KAA6301427.1"/>
    <property type="molecule type" value="Genomic_DNA"/>
</dbReference>
<dbReference type="InterPro" id="IPR041682">
    <property type="entry name" value="AAA_14"/>
</dbReference>
<feature type="domain" description="AAA" evidence="1">
    <location>
        <begin position="31"/>
        <end position="155"/>
    </location>
</feature>
<reference evidence="2 3" key="1">
    <citation type="submission" date="2019-03" db="EMBL/GenBank/DDBJ databases">
        <title>Single cell metagenomics reveals metabolic interactions within the superorganism composed of flagellate Streblomastix strix and complex community of Bacteroidetes bacteria on its surface.</title>
        <authorList>
            <person name="Treitli S.C."/>
            <person name="Kolisko M."/>
            <person name="Husnik F."/>
            <person name="Keeling P."/>
            <person name="Hampl V."/>
        </authorList>
    </citation>
    <scope>NUCLEOTIDE SEQUENCE [LARGE SCALE GENOMIC DNA]</scope>
    <source>
        <strain evidence="2">St1</strain>
    </source>
</reference>
<dbReference type="SUPFAM" id="SSF52540">
    <property type="entry name" value="P-loop containing nucleoside triphosphate hydrolases"/>
    <property type="match status" value="1"/>
</dbReference>
<evidence type="ECO:0000313" key="3">
    <source>
        <dbReference type="Proteomes" id="UP000324575"/>
    </source>
</evidence>
<dbReference type="InterPro" id="IPR027417">
    <property type="entry name" value="P-loop_NTPase"/>
</dbReference>
<name>A0A5M8NZ48_9BACT</name>